<dbReference type="PATRIC" id="fig|1420583.3.peg.2872"/>
<dbReference type="InterPro" id="IPR011738">
    <property type="entry name" value="Phage_CHP"/>
</dbReference>
<name>A0A0J7XSR1_9SPHN</name>
<dbReference type="CDD" id="cd08054">
    <property type="entry name" value="gp6"/>
    <property type="match status" value="1"/>
</dbReference>
<comment type="caution">
    <text evidence="1">The sequence shown here is derived from an EMBL/GenBank/DDBJ whole genome shotgun (WGS) entry which is preliminary data.</text>
</comment>
<accession>A0A0J7XSR1</accession>
<dbReference type="EMBL" id="JACT01000003">
    <property type="protein sequence ID" value="KMS54717.1"/>
    <property type="molecule type" value="Genomic_DNA"/>
</dbReference>
<dbReference type="NCBIfam" id="TIGR01560">
    <property type="entry name" value="put_DNA_pack"/>
    <property type="match status" value="1"/>
</dbReference>
<sequence>MAEPIALEQAKAQLRVDGDDEDQVIRDAIVSARGWVERYTGLVLTRRAIREALPAFGYRLRAWPVVSITSVSYFDPWRAAHTLDADLYMLDASSRPARLLASSWPRYLLNSRVTVEMQAGFADAAAINEFEPVLMQAMRQLLAGFYHDRETGGLAGAVEDAARDLCRPLKTWTV</sequence>
<organism evidence="1 2">
    <name type="scientific">Sphingobium cupriresistens LL01</name>
    <dbReference type="NCBI Taxonomy" id="1420583"/>
    <lineage>
        <taxon>Bacteria</taxon>
        <taxon>Pseudomonadati</taxon>
        <taxon>Pseudomonadota</taxon>
        <taxon>Alphaproteobacteria</taxon>
        <taxon>Sphingomonadales</taxon>
        <taxon>Sphingomonadaceae</taxon>
        <taxon>Sphingobium</taxon>
    </lineage>
</organism>
<gene>
    <name evidence="1" type="ORF">V473_15375</name>
</gene>
<reference evidence="1 2" key="1">
    <citation type="journal article" date="2015" name="G3 (Bethesda)">
        <title>Insights into Ongoing Evolution of the Hexachlorocyclohexane Catabolic Pathway from Comparative Genomics of Ten Sphingomonadaceae Strains.</title>
        <authorList>
            <person name="Pearce S.L."/>
            <person name="Oakeshott J.G."/>
            <person name="Pandey G."/>
        </authorList>
    </citation>
    <scope>NUCLEOTIDE SEQUENCE [LARGE SCALE GENOMIC DNA]</scope>
    <source>
        <strain evidence="1 2">LL01</strain>
    </source>
</reference>
<dbReference type="AlphaFoldDB" id="A0A0J7XSR1"/>
<keyword evidence="2" id="KW-1185">Reference proteome</keyword>
<dbReference type="STRING" id="1420583.V473_15375"/>
<proteinExistence type="predicted"/>
<dbReference type="InterPro" id="IPR006450">
    <property type="entry name" value="Phage_HK97_gp6-like"/>
</dbReference>
<evidence type="ECO:0000313" key="1">
    <source>
        <dbReference type="EMBL" id="KMS54717.1"/>
    </source>
</evidence>
<dbReference type="Gene3D" id="1.10.3230.30">
    <property type="entry name" value="Phage gp6-like head-tail connector protein"/>
    <property type="match status" value="1"/>
</dbReference>
<protein>
    <submittedName>
        <fullName evidence="1">Uncharacterized protein</fullName>
    </submittedName>
</protein>
<dbReference type="NCBIfam" id="TIGR02215">
    <property type="entry name" value="phage_chp_gp8"/>
    <property type="match status" value="1"/>
</dbReference>
<dbReference type="Proteomes" id="UP000052232">
    <property type="component" value="Unassembled WGS sequence"/>
</dbReference>
<dbReference type="InterPro" id="IPR021146">
    <property type="entry name" value="Phage_gp6-like_head-tail"/>
</dbReference>
<dbReference type="Pfam" id="PF05135">
    <property type="entry name" value="Phage_connect_1"/>
    <property type="match status" value="1"/>
</dbReference>
<evidence type="ECO:0000313" key="2">
    <source>
        <dbReference type="Proteomes" id="UP000052232"/>
    </source>
</evidence>
<dbReference type="RefSeq" id="WP_066606047.1">
    <property type="nucleotide sequence ID" value="NZ_KQ130435.1"/>
</dbReference>